<gene>
    <name evidence="1" type="ORF">EDD35_5117</name>
</gene>
<dbReference type="EMBL" id="RKHY01000001">
    <property type="protein sequence ID" value="ROS42720.1"/>
    <property type="molecule type" value="Genomic_DNA"/>
</dbReference>
<proteinExistence type="predicted"/>
<keyword evidence="2" id="KW-1185">Reference proteome</keyword>
<accession>A0A3N2H2X9</accession>
<evidence type="ECO:0000313" key="2">
    <source>
        <dbReference type="Proteomes" id="UP000274843"/>
    </source>
</evidence>
<evidence type="ECO:0000313" key="1">
    <source>
        <dbReference type="EMBL" id="ROS42720.1"/>
    </source>
</evidence>
<sequence length="79" mass="9042">MLPVESIRLLLNEWDPIGVADSVDDEYDCLVWPLLSRLRAGADVDGIRKYLRHEMSDHFGLDSDVDGIAERLVSWWGSR</sequence>
<name>A0A3N2H2X9_9PSEU</name>
<dbReference type="Proteomes" id="UP000274843">
    <property type="component" value="Unassembled WGS sequence"/>
</dbReference>
<evidence type="ECO:0008006" key="3">
    <source>
        <dbReference type="Google" id="ProtNLM"/>
    </source>
</evidence>
<protein>
    <recommendedName>
        <fullName evidence="3">DUF1871 family protein</fullName>
    </recommendedName>
</protein>
<reference evidence="1 2" key="1">
    <citation type="submission" date="2018-11" db="EMBL/GenBank/DDBJ databases">
        <title>Sequencing the genomes of 1000 actinobacteria strains.</title>
        <authorList>
            <person name="Klenk H.-P."/>
        </authorList>
    </citation>
    <scope>NUCLEOTIDE SEQUENCE [LARGE SCALE GENOMIC DNA]</scope>
    <source>
        <strain evidence="1 2">DSM 44348</strain>
    </source>
</reference>
<organism evidence="1 2">
    <name type="scientific">Amycolatopsis thermoflava</name>
    <dbReference type="NCBI Taxonomy" id="84480"/>
    <lineage>
        <taxon>Bacteria</taxon>
        <taxon>Bacillati</taxon>
        <taxon>Actinomycetota</taxon>
        <taxon>Actinomycetes</taxon>
        <taxon>Pseudonocardiales</taxon>
        <taxon>Pseudonocardiaceae</taxon>
        <taxon>Amycolatopsis</taxon>
        <taxon>Amycolatopsis methanolica group</taxon>
    </lineage>
</organism>
<comment type="caution">
    <text evidence="1">The sequence shown here is derived from an EMBL/GenBank/DDBJ whole genome shotgun (WGS) entry which is preliminary data.</text>
</comment>
<dbReference type="AlphaFoldDB" id="A0A3N2H2X9"/>
<dbReference type="RefSeq" id="WP_123685254.1">
    <property type="nucleotide sequence ID" value="NZ_RKHY01000001.1"/>
</dbReference>
<dbReference type="GeneID" id="301846421"/>